<proteinExistence type="predicted"/>
<dbReference type="KEGG" id="dosa:Os08g0236900"/>
<evidence type="ECO:0000313" key="2">
    <source>
        <dbReference type="Proteomes" id="UP000000763"/>
    </source>
</evidence>
<accession>C7J5J1</accession>
<sequence>SSPPTTPLPQFRLRRRAAGCGRAVKTPGGCGSPVYSPRHAGIGGAKILHRLRSTAPLAAGLSWRAANCLKM</sequence>
<evidence type="ECO:0000313" key="1">
    <source>
        <dbReference type="EMBL" id="BAH94185.1"/>
    </source>
</evidence>
<dbReference type="Proteomes" id="UP000000763">
    <property type="component" value="Chromosome 8"/>
</dbReference>
<feature type="non-terminal residue" evidence="1">
    <location>
        <position position="1"/>
    </location>
</feature>
<dbReference type="EMBL" id="AP008214">
    <property type="protein sequence ID" value="BAH94185.1"/>
    <property type="molecule type" value="Genomic_DNA"/>
</dbReference>
<organism evidence="1 2">
    <name type="scientific">Oryza sativa subsp. japonica</name>
    <name type="common">Rice</name>
    <dbReference type="NCBI Taxonomy" id="39947"/>
    <lineage>
        <taxon>Eukaryota</taxon>
        <taxon>Viridiplantae</taxon>
        <taxon>Streptophyta</taxon>
        <taxon>Embryophyta</taxon>
        <taxon>Tracheophyta</taxon>
        <taxon>Spermatophyta</taxon>
        <taxon>Magnoliopsida</taxon>
        <taxon>Liliopsida</taxon>
        <taxon>Poales</taxon>
        <taxon>Poaceae</taxon>
        <taxon>BOP clade</taxon>
        <taxon>Oryzoideae</taxon>
        <taxon>Oryzeae</taxon>
        <taxon>Oryzinae</taxon>
        <taxon>Oryza</taxon>
        <taxon>Oryza sativa</taxon>
    </lineage>
</organism>
<reference evidence="2" key="2">
    <citation type="journal article" date="2008" name="Nucleic Acids Res.">
        <title>The rice annotation project database (RAP-DB): 2008 update.</title>
        <authorList>
            <consortium name="The rice annotation project (RAP)"/>
        </authorList>
    </citation>
    <scope>GENOME REANNOTATION</scope>
    <source>
        <strain evidence="2">cv. Nipponbare</strain>
    </source>
</reference>
<gene>
    <name evidence="1" type="ordered locus">Os08g0236900</name>
</gene>
<reference evidence="1 2" key="1">
    <citation type="journal article" date="2005" name="Nature">
        <title>The map-based sequence of the rice genome.</title>
        <authorList>
            <consortium name="International rice genome sequencing project (IRGSP)"/>
            <person name="Matsumoto T."/>
            <person name="Wu J."/>
            <person name="Kanamori H."/>
            <person name="Katayose Y."/>
            <person name="Fujisawa M."/>
            <person name="Namiki N."/>
            <person name="Mizuno H."/>
            <person name="Yamamoto K."/>
            <person name="Antonio B.A."/>
            <person name="Baba T."/>
            <person name="Sakata K."/>
            <person name="Nagamura Y."/>
            <person name="Aoki H."/>
            <person name="Arikawa K."/>
            <person name="Arita K."/>
            <person name="Bito T."/>
            <person name="Chiden Y."/>
            <person name="Fujitsuka N."/>
            <person name="Fukunaka R."/>
            <person name="Hamada M."/>
            <person name="Harada C."/>
            <person name="Hayashi A."/>
            <person name="Hijishita S."/>
            <person name="Honda M."/>
            <person name="Hosokawa S."/>
            <person name="Ichikawa Y."/>
            <person name="Idonuma A."/>
            <person name="Iijima M."/>
            <person name="Ikeda M."/>
            <person name="Ikeno M."/>
            <person name="Ito K."/>
            <person name="Ito S."/>
            <person name="Ito T."/>
            <person name="Ito Y."/>
            <person name="Ito Y."/>
            <person name="Iwabuchi A."/>
            <person name="Kamiya K."/>
            <person name="Karasawa W."/>
            <person name="Kurita K."/>
            <person name="Katagiri S."/>
            <person name="Kikuta A."/>
            <person name="Kobayashi H."/>
            <person name="Kobayashi N."/>
            <person name="Machita K."/>
            <person name="Maehara T."/>
            <person name="Masukawa M."/>
            <person name="Mizubayashi T."/>
            <person name="Mukai Y."/>
            <person name="Nagasaki H."/>
            <person name="Nagata Y."/>
            <person name="Naito S."/>
            <person name="Nakashima M."/>
            <person name="Nakama Y."/>
            <person name="Nakamichi Y."/>
            <person name="Nakamura M."/>
            <person name="Meguro A."/>
            <person name="Negishi M."/>
            <person name="Ohta I."/>
            <person name="Ohta T."/>
            <person name="Okamoto M."/>
            <person name="Ono N."/>
            <person name="Saji S."/>
            <person name="Sakaguchi M."/>
            <person name="Sakai K."/>
            <person name="Shibata M."/>
            <person name="Shimokawa T."/>
            <person name="Song J."/>
            <person name="Takazaki Y."/>
            <person name="Terasawa K."/>
            <person name="Tsugane M."/>
            <person name="Tsuji K."/>
            <person name="Ueda S."/>
            <person name="Waki K."/>
            <person name="Yamagata H."/>
            <person name="Yamamoto M."/>
            <person name="Yamamoto S."/>
            <person name="Yamane H."/>
            <person name="Yoshiki S."/>
            <person name="Yoshihara R."/>
            <person name="Yukawa K."/>
            <person name="Zhong H."/>
            <person name="Yano M."/>
            <person name="Yuan Q."/>
            <person name="Ouyang S."/>
            <person name="Liu J."/>
            <person name="Jones K.M."/>
            <person name="Gansberger K."/>
            <person name="Moffat K."/>
            <person name="Hill J."/>
            <person name="Bera J."/>
            <person name="Fadrosh D."/>
            <person name="Jin S."/>
            <person name="Johri S."/>
            <person name="Kim M."/>
            <person name="Overton L."/>
            <person name="Reardon M."/>
            <person name="Tsitrin T."/>
            <person name="Vuong H."/>
            <person name="Weaver B."/>
            <person name="Ciecko A."/>
            <person name="Tallon L."/>
            <person name="Jackson J."/>
            <person name="Pai G."/>
            <person name="Aken S.V."/>
            <person name="Utterback T."/>
            <person name="Reidmuller S."/>
            <person name="Feldblyum T."/>
            <person name="Hsiao J."/>
            <person name="Zismann V."/>
            <person name="Iobst S."/>
            <person name="de Vazeille A.R."/>
            <person name="Buell C.R."/>
            <person name="Ying K."/>
            <person name="Li Y."/>
            <person name="Lu T."/>
            <person name="Huang Y."/>
            <person name="Zhao Q."/>
            <person name="Feng Q."/>
            <person name="Zhang L."/>
            <person name="Zhu J."/>
            <person name="Weng Q."/>
            <person name="Mu J."/>
            <person name="Lu Y."/>
            <person name="Fan D."/>
            <person name="Liu Y."/>
            <person name="Guan J."/>
            <person name="Zhang Y."/>
            <person name="Yu S."/>
            <person name="Liu X."/>
            <person name="Zhang Y."/>
            <person name="Hong G."/>
            <person name="Han B."/>
            <person name="Choisne N."/>
            <person name="Demange N."/>
            <person name="Orjeda G."/>
            <person name="Samain S."/>
            <person name="Cattolico L."/>
            <person name="Pelletier E."/>
            <person name="Couloux A."/>
            <person name="Segurens B."/>
            <person name="Wincker P."/>
            <person name="D'Hont A."/>
            <person name="Scarpelli C."/>
            <person name="Weissenbach J."/>
            <person name="Salanoubat M."/>
            <person name="Quetier F."/>
            <person name="Yu Y."/>
            <person name="Kim H.R."/>
            <person name="Rambo T."/>
            <person name="Currie J."/>
            <person name="Collura K."/>
            <person name="Luo M."/>
            <person name="Yang T."/>
            <person name="Ammiraju J.S.S."/>
            <person name="Engler F."/>
            <person name="Soderlund C."/>
            <person name="Wing R.A."/>
            <person name="Palmer L.E."/>
            <person name="de la Bastide M."/>
            <person name="Spiegel L."/>
            <person name="Nascimento L."/>
            <person name="Zutavern T."/>
            <person name="O'Shaughnessy A."/>
            <person name="Dike S."/>
            <person name="Dedhia N."/>
            <person name="Preston R."/>
            <person name="Balija V."/>
            <person name="McCombie W.R."/>
            <person name="Chow T."/>
            <person name="Chen H."/>
            <person name="Chung M."/>
            <person name="Chen C."/>
            <person name="Shaw J."/>
            <person name="Wu H."/>
            <person name="Hsiao K."/>
            <person name="Chao Y."/>
            <person name="Chu M."/>
            <person name="Cheng C."/>
            <person name="Hour A."/>
            <person name="Lee P."/>
            <person name="Lin S."/>
            <person name="Lin Y."/>
            <person name="Liou J."/>
            <person name="Liu S."/>
            <person name="Hsing Y."/>
            <person name="Raghuvanshi S."/>
            <person name="Mohanty A."/>
            <person name="Bharti A.K."/>
            <person name="Gaur A."/>
            <person name="Gupta V."/>
            <person name="Kumar D."/>
            <person name="Ravi V."/>
            <person name="Vij S."/>
            <person name="Kapur A."/>
            <person name="Khurana P."/>
            <person name="Khurana P."/>
            <person name="Khurana J.P."/>
            <person name="Tyagi A.K."/>
            <person name="Gaikwad K."/>
            <person name="Singh A."/>
            <person name="Dalal V."/>
            <person name="Srivastava S."/>
            <person name="Dixit A."/>
            <person name="Pal A.K."/>
            <person name="Ghazi I.A."/>
            <person name="Yadav M."/>
            <person name="Pandit A."/>
            <person name="Bhargava A."/>
            <person name="Sureshbabu K."/>
            <person name="Batra K."/>
            <person name="Sharma T.R."/>
            <person name="Mohapatra T."/>
            <person name="Singh N.K."/>
            <person name="Messing J."/>
            <person name="Nelson A.B."/>
            <person name="Fuks G."/>
            <person name="Kavchok S."/>
            <person name="Keizer G."/>
            <person name="Linton E."/>
            <person name="Llaca V."/>
            <person name="Song R."/>
            <person name="Tanyolac B."/>
            <person name="Young S."/>
            <person name="Ho-Il K."/>
            <person name="Hahn J.H."/>
            <person name="Sangsakoo G."/>
            <person name="Vanavichit A."/>
            <person name="de Mattos Luiz.A.T."/>
            <person name="Zimmer P.D."/>
            <person name="Malone G."/>
            <person name="Dellagostin O."/>
            <person name="de Oliveira A.C."/>
            <person name="Bevan M."/>
            <person name="Bancroft I."/>
            <person name="Minx P."/>
            <person name="Cordum H."/>
            <person name="Wilson R."/>
            <person name="Cheng Z."/>
            <person name="Jin W."/>
            <person name="Jiang J."/>
            <person name="Leong S.A."/>
            <person name="Iwama H."/>
            <person name="Gojobori T."/>
            <person name="Itoh T."/>
            <person name="Niimura Y."/>
            <person name="Fujii Y."/>
            <person name="Habara T."/>
            <person name="Sakai H."/>
            <person name="Sato Y."/>
            <person name="Wilson G."/>
            <person name="Kumar K."/>
            <person name="McCouch S."/>
            <person name="Juretic N."/>
            <person name="Hoen D."/>
            <person name="Wright S."/>
            <person name="Bruskiewich R."/>
            <person name="Bureau T."/>
            <person name="Miyao A."/>
            <person name="Hirochika H."/>
            <person name="Nishikawa T."/>
            <person name="Kadowaki K."/>
            <person name="Sugiura M."/>
            <person name="Burr B."/>
            <person name="Sasaki T."/>
        </authorList>
    </citation>
    <scope>NUCLEOTIDE SEQUENCE [LARGE SCALE GENOMIC DNA]</scope>
    <source>
        <strain evidence="2">cv. Nipponbare</strain>
    </source>
</reference>
<dbReference type="AlphaFoldDB" id="C7J5J1"/>
<protein>
    <submittedName>
        <fullName evidence="1">Os08g0236900 protein</fullName>
    </submittedName>
</protein>
<name>C7J5J1_ORYSJ</name>